<reference evidence="4" key="1">
    <citation type="submission" date="2015-05" db="EMBL/GenBank/DDBJ databases">
        <authorList>
            <person name="Wang D.B."/>
            <person name="Wang M."/>
        </authorList>
    </citation>
    <scope>NUCLEOTIDE SEQUENCE</scope>
    <source>
        <strain evidence="4">PRA-181</strain>
    </source>
</reference>
<sequence length="259" mass="27943">MFLKTLSILPLAAAQLSGFESFRGAPRDACNDLCRLVPFCSQRGSYCKRNLSPAVCQDLHFVQSKTSANASVCSVALDKNCPTDYPVRCDDIQPFPRAPPRFPIKAKAKLEPFGSGSGVNGTIYFEQESFTRTKVSYEIYNLEPNSLHGTHVHELSTFTPNGCLSAGGHYNPYRSTHGDIDSDVRHVGDMGNFVADEFGVSKGSFYTDLIVLYGPVSVVSRSVVVHSGEDDLGQGGNAGSLATGNSGSRLVCGEIVKYQ</sequence>
<dbReference type="GO" id="GO:0005507">
    <property type="term" value="F:copper ion binding"/>
    <property type="evidence" value="ECO:0007669"/>
    <property type="project" value="InterPro"/>
</dbReference>
<keyword evidence="1" id="KW-0862">Zinc</keyword>
<proteinExistence type="evidence at transcript level"/>
<keyword evidence="1" id="KW-0186">Copper</keyword>
<reference evidence="4" key="2">
    <citation type="journal article" date="2018" name="Genome Biol. Evol.">
        <title>Distribution and Evolution of Peroxisomes in Alveolates (Apicomplexa, Dinoflagellates, Ciliates).</title>
        <authorList>
            <person name="Ludewig-Klingner A.-K."/>
            <person name="Michael V."/>
            <person name="Jarek M."/>
            <person name="Brinkmann H."/>
            <person name="Petersen J."/>
        </authorList>
    </citation>
    <scope>NUCLEOTIDE SEQUENCE</scope>
    <source>
        <strain evidence="4">PRA-181</strain>
    </source>
</reference>
<dbReference type="Gene3D" id="2.60.40.200">
    <property type="entry name" value="Superoxide dismutase, copper/zinc binding domain"/>
    <property type="match status" value="1"/>
</dbReference>
<dbReference type="PRINTS" id="PR00068">
    <property type="entry name" value="CUZNDISMTASE"/>
</dbReference>
<feature type="signal peptide" evidence="2">
    <location>
        <begin position="1"/>
        <end position="18"/>
    </location>
</feature>
<comment type="cofactor">
    <cofactor evidence="1">
        <name>Cu cation</name>
        <dbReference type="ChEBI" id="CHEBI:23378"/>
    </cofactor>
    <text evidence="1">Binds 1 copper ion per subunit.</text>
</comment>
<dbReference type="GO" id="GO:0004784">
    <property type="term" value="F:superoxide dismutase activity"/>
    <property type="evidence" value="ECO:0007669"/>
    <property type="project" value="UniProtKB-EC"/>
</dbReference>
<dbReference type="InterPro" id="IPR018152">
    <property type="entry name" value="SOD_Cu/Zn_BS"/>
</dbReference>
<name>A0A2K8DPE2_PEROL</name>
<feature type="chain" id="PRO_5033312305" description="Superoxide dismutase [Cu-Zn]" evidence="2">
    <location>
        <begin position="19"/>
        <end position="259"/>
    </location>
</feature>
<dbReference type="EMBL" id="JABAHT010000287">
    <property type="protein sequence ID" value="KAF4658982.1"/>
    <property type="molecule type" value="Genomic_DNA"/>
</dbReference>
<dbReference type="EMBL" id="KR704819">
    <property type="protein sequence ID" value="AND95729.1"/>
    <property type="molecule type" value="mRNA"/>
</dbReference>
<dbReference type="PANTHER" id="PTHR10003">
    <property type="entry name" value="SUPEROXIDE DISMUTASE CU-ZN -RELATED"/>
    <property type="match status" value="1"/>
</dbReference>
<dbReference type="InterPro" id="IPR036423">
    <property type="entry name" value="SOD-like_Cu/Zn_dom_sf"/>
</dbReference>
<dbReference type="EC" id="1.15.1.1" evidence="1"/>
<comment type="function">
    <text evidence="1">Destroys radicals which are normally produced within the cells and which are toxic to biological systems.</text>
</comment>
<reference evidence="7 8" key="3">
    <citation type="submission" date="2020-04" db="EMBL/GenBank/DDBJ databases">
        <title>Perkinsus olseni comparative genomics.</title>
        <authorList>
            <person name="Bogema D.R."/>
        </authorList>
    </citation>
    <scope>NUCLEOTIDE SEQUENCE [LARGE SCALE GENOMIC DNA]</scope>
    <source>
        <strain evidence="5">ATCC PRA-179</strain>
        <strain evidence="6">ATCC PRA-31</strain>
    </source>
</reference>
<dbReference type="PROSITE" id="PS00332">
    <property type="entry name" value="SOD_CU_ZN_2"/>
    <property type="match status" value="1"/>
</dbReference>
<dbReference type="AlphaFoldDB" id="A0A2K8DPE2"/>
<protein>
    <recommendedName>
        <fullName evidence="1">Superoxide dismutase [Cu-Zn]</fullName>
        <ecNumber evidence="1">1.15.1.1</ecNumber>
    </recommendedName>
</protein>
<dbReference type="EMBL" id="JABANN010000438">
    <property type="protein sequence ID" value="KAF4659264.1"/>
    <property type="molecule type" value="Genomic_DNA"/>
</dbReference>
<feature type="domain" description="Superoxide dismutase copper/zinc binding" evidence="3">
    <location>
        <begin position="119"/>
        <end position="255"/>
    </location>
</feature>
<evidence type="ECO:0000256" key="1">
    <source>
        <dbReference type="RuleBase" id="RU000393"/>
    </source>
</evidence>
<organism evidence="4">
    <name type="scientific">Perkinsus olseni</name>
    <name type="common">Perkinsus atlanticus</name>
    <dbReference type="NCBI Taxonomy" id="32597"/>
    <lineage>
        <taxon>Eukaryota</taxon>
        <taxon>Sar</taxon>
        <taxon>Alveolata</taxon>
        <taxon>Perkinsozoa</taxon>
        <taxon>Perkinsea</taxon>
        <taxon>Perkinsida</taxon>
        <taxon>Perkinsidae</taxon>
        <taxon>Perkinsus</taxon>
    </lineage>
</organism>
<dbReference type="InterPro" id="IPR001424">
    <property type="entry name" value="SOD_Cu_Zn_dom"/>
</dbReference>
<comment type="catalytic activity">
    <reaction evidence="1">
        <text>2 superoxide + 2 H(+) = H2O2 + O2</text>
        <dbReference type="Rhea" id="RHEA:20696"/>
        <dbReference type="ChEBI" id="CHEBI:15378"/>
        <dbReference type="ChEBI" id="CHEBI:15379"/>
        <dbReference type="ChEBI" id="CHEBI:16240"/>
        <dbReference type="ChEBI" id="CHEBI:18421"/>
        <dbReference type="EC" id="1.15.1.1"/>
    </reaction>
</comment>
<dbReference type="Proteomes" id="UP000572268">
    <property type="component" value="Unassembled WGS sequence"/>
</dbReference>
<evidence type="ECO:0000313" key="7">
    <source>
        <dbReference type="Proteomes" id="UP000570595"/>
    </source>
</evidence>
<keyword evidence="1" id="KW-0479">Metal-binding</keyword>
<comment type="similarity">
    <text evidence="1">Belongs to the Cu-Zn superoxide dismutase family.</text>
</comment>
<dbReference type="CDD" id="cd00305">
    <property type="entry name" value="Cu-Zn_Superoxide_Dismutase"/>
    <property type="match status" value="1"/>
</dbReference>
<comment type="cofactor">
    <cofactor evidence="1">
        <name>Zn(2+)</name>
        <dbReference type="ChEBI" id="CHEBI:29105"/>
    </cofactor>
    <text evidence="1">Binds 1 zinc ion per subunit.</text>
</comment>
<evidence type="ECO:0000313" key="5">
    <source>
        <dbReference type="EMBL" id="KAF4658982.1"/>
    </source>
</evidence>
<evidence type="ECO:0000259" key="3">
    <source>
        <dbReference type="Pfam" id="PF00080"/>
    </source>
</evidence>
<evidence type="ECO:0000313" key="4">
    <source>
        <dbReference type="EMBL" id="AND95729.1"/>
    </source>
</evidence>
<evidence type="ECO:0000256" key="2">
    <source>
        <dbReference type="SAM" id="SignalP"/>
    </source>
</evidence>
<dbReference type="SUPFAM" id="SSF49329">
    <property type="entry name" value="Cu,Zn superoxide dismutase-like"/>
    <property type="match status" value="1"/>
</dbReference>
<dbReference type="InterPro" id="IPR024134">
    <property type="entry name" value="SOD_Cu/Zn_/chaperone"/>
</dbReference>
<accession>A0A2K8DPE2</accession>
<gene>
    <name evidence="4" type="primary">SOD</name>
    <name evidence="6" type="synonym">SOD1_4</name>
    <name evidence="5" type="synonym">SOD1_5</name>
    <name evidence="6" type="ORF">FOL46_006649</name>
    <name evidence="5" type="ORF">FOZ61_005103</name>
</gene>
<dbReference type="OrthoDB" id="2015551at2759"/>
<evidence type="ECO:0000313" key="6">
    <source>
        <dbReference type="EMBL" id="KAF4659264.1"/>
    </source>
</evidence>
<keyword evidence="2" id="KW-0732">Signal</keyword>
<dbReference type="Pfam" id="PF00080">
    <property type="entry name" value="Sod_Cu"/>
    <property type="match status" value="1"/>
</dbReference>
<keyword evidence="1 4" id="KW-0560">Oxidoreductase</keyword>
<dbReference type="Proteomes" id="UP000570595">
    <property type="component" value="Unassembled WGS sequence"/>
</dbReference>
<evidence type="ECO:0000313" key="8">
    <source>
        <dbReference type="Proteomes" id="UP000572268"/>
    </source>
</evidence>